<gene>
    <name evidence="1" type="ORF">UFOPK3927_00356</name>
</gene>
<proteinExistence type="predicted"/>
<sequence length="113" mass="12629">MIGGKVLCAYCIRNCIRRRNFHVLGDLRCATIERATENTGECKDVIDLVREIASARCHNGDTAFGFFRTNLGIGVRHGKHDRILGHRQNVLTINEIGATHANEYIGARHDVSQ</sequence>
<accession>A0A6J7MAQ4</accession>
<dbReference type="AlphaFoldDB" id="A0A6J7MAQ4"/>
<protein>
    <submittedName>
        <fullName evidence="1">Unannotated protein</fullName>
    </submittedName>
</protein>
<reference evidence="1" key="1">
    <citation type="submission" date="2020-05" db="EMBL/GenBank/DDBJ databases">
        <authorList>
            <person name="Chiriac C."/>
            <person name="Salcher M."/>
            <person name="Ghai R."/>
            <person name="Kavagutti S V."/>
        </authorList>
    </citation>
    <scope>NUCLEOTIDE SEQUENCE</scope>
</reference>
<evidence type="ECO:0000313" key="1">
    <source>
        <dbReference type="EMBL" id="CAB4974674.1"/>
    </source>
</evidence>
<organism evidence="1">
    <name type="scientific">freshwater metagenome</name>
    <dbReference type="NCBI Taxonomy" id="449393"/>
    <lineage>
        <taxon>unclassified sequences</taxon>
        <taxon>metagenomes</taxon>
        <taxon>ecological metagenomes</taxon>
    </lineage>
</organism>
<dbReference type="EMBL" id="CAFBOK010000026">
    <property type="protein sequence ID" value="CAB4974674.1"/>
    <property type="molecule type" value="Genomic_DNA"/>
</dbReference>
<name>A0A6J7MAQ4_9ZZZZ</name>